<dbReference type="InterPro" id="IPR003501">
    <property type="entry name" value="PTS_EIIB_2/3"/>
</dbReference>
<dbReference type="GO" id="GO:0008982">
    <property type="term" value="F:protein-N(PI)-phosphohistidine-sugar phosphotransferase activity"/>
    <property type="evidence" value="ECO:0007669"/>
    <property type="project" value="InterPro"/>
</dbReference>
<reference evidence="3" key="1">
    <citation type="submission" date="2022-07" db="EMBL/GenBank/DDBJ databases">
        <title>Enhanced cultured diversity of the mouse gut microbiota enables custom-made synthetic communities.</title>
        <authorList>
            <person name="Afrizal A."/>
        </authorList>
    </citation>
    <scope>NUCLEOTIDE SEQUENCE</scope>
    <source>
        <strain evidence="3">DSM 28593</strain>
    </source>
</reference>
<dbReference type="Gene3D" id="3.40.50.2300">
    <property type="match status" value="1"/>
</dbReference>
<dbReference type="PROSITE" id="PS51099">
    <property type="entry name" value="PTS_EIIB_TYPE_2"/>
    <property type="match status" value="1"/>
</dbReference>
<feature type="domain" description="PTS EIIB type-2" evidence="2">
    <location>
        <begin position="2"/>
        <end position="93"/>
    </location>
</feature>
<proteinExistence type="predicted"/>
<keyword evidence="1" id="KW-0808">Transferase</keyword>
<keyword evidence="3" id="KW-0762">Sugar transport</keyword>
<dbReference type="GO" id="GO:0009401">
    <property type="term" value="P:phosphoenolpyruvate-dependent sugar phosphotransferase system"/>
    <property type="evidence" value="ECO:0007669"/>
    <property type="project" value="InterPro"/>
</dbReference>
<dbReference type="InterPro" id="IPR036095">
    <property type="entry name" value="PTS_EIIB-like_sf"/>
</dbReference>
<sequence>MKKVIVACGSGVATSQTVASKVKRMLEEKKIRAQVEAVDIKSIGQHLKRCDAYISITGPKNINTDVPIFNGIAFLTGAGMDKEFERLVEVLKK</sequence>
<evidence type="ECO:0000313" key="3">
    <source>
        <dbReference type="EMBL" id="MCR1898429.1"/>
    </source>
</evidence>
<dbReference type="CDD" id="cd05566">
    <property type="entry name" value="PTS_IIB_galactitol"/>
    <property type="match status" value="1"/>
</dbReference>
<evidence type="ECO:0000313" key="4">
    <source>
        <dbReference type="Proteomes" id="UP001205748"/>
    </source>
</evidence>
<dbReference type="AlphaFoldDB" id="A0AAE3HG60"/>
<keyword evidence="4" id="KW-1185">Reference proteome</keyword>
<dbReference type="SUPFAM" id="SSF52794">
    <property type="entry name" value="PTS system IIB component-like"/>
    <property type="match status" value="1"/>
</dbReference>
<name>A0AAE3HG60_9FIRM</name>
<dbReference type="Pfam" id="PF02302">
    <property type="entry name" value="PTS_IIB"/>
    <property type="match status" value="1"/>
</dbReference>
<evidence type="ECO:0000259" key="2">
    <source>
        <dbReference type="PROSITE" id="PS51099"/>
    </source>
</evidence>
<dbReference type="RefSeq" id="WP_257529897.1">
    <property type="nucleotide sequence ID" value="NZ_JANKAS010000003.1"/>
</dbReference>
<protein>
    <submittedName>
        <fullName evidence="3">PTS sugar transporter subunit IIB</fullName>
    </submittedName>
</protein>
<evidence type="ECO:0000256" key="1">
    <source>
        <dbReference type="ARBA" id="ARBA00022679"/>
    </source>
</evidence>
<gene>
    <name evidence="3" type="ORF">NSA47_05420</name>
</gene>
<dbReference type="InterPro" id="IPR013011">
    <property type="entry name" value="PTS_EIIB_2"/>
</dbReference>
<keyword evidence="3" id="KW-0813">Transport</keyword>
<dbReference type="Proteomes" id="UP001205748">
    <property type="component" value="Unassembled WGS sequence"/>
</dbReference>
<accession>A0AAE3HG60</accession>
<dbReference type="EMBL" id="JANKAS010000003">
    <property type="protein sequence ID" value="MCR1898429.1"/>
    <property type="molecule type" value="Genomic_DNA"/>
</dbReference>
<comment type="caution">
    <text evidence="3">The sequence shown here is derived from an EMBL/GenBank/DDBJ whole genome shotgun (WGS) entry which is preliminary data.</text>
</comment>
<organism evidence="3 4">
    <name type="scientific">Irregularibacter muris</name>
    <dbReference type="NCBI Taxonomy" id="1796619"/>
    <lineage>
        <taxon>Bacteria</taxon>
        <taxon>Bacillati</taxon>
        <taxon>Bacillota</taxon>
        <taxon>Clostridia</taxon>
        <taxon>Eubacteriales</taxon>
        <taxon>Eubacteriaceae</taxon>
        <taxon>Irregularibacter</taxon>
    </lineage>
</organism>